<proteinExistence type="predicted"/>
<comment type="caution">
    <text evidence="4">The sequence shown here is derived from an EMBL/GenBank/DDBJ whole genome shotgun (WGS) entry which is preliminary data.</text>
</comment>
<dbReference type="InterPro" id="IPR003961">
    <property type="entry name" value="FN3_dom"/>
</dbReference>
<dbReference type="InterPro" id="IPR013783">
    <property type="entry name" value="Ig-like_fold"/>
</dbReference>
<evidence type="ECO:0000256" key="2">
    <source>
        <dbReference type="SAM" id="Phobius"/>
    </source>
</evidence>
<organism evidence="4 5">
    <name type="scientific">Araneus ventricosus</name>
    <name type="common">Orbweaver spider</name>
    <name type="synonym">Epeira ventricosa</name>
    <dbReference type="NCBI Taxonomy" id="182803"/>
    <lineage>
        <taxon>Eukaryota</taxon>
        <taxon>Metazoa</taxon>
        <taxon>Ecdysozoa</taxon>
        <taxon>Arthropoda</taxon>
        <taxon>Chelicerata</taxon>
        <taxon>Arachnida</taxon>
        <taxon>Araneae</taxon>
        <taxon>Araneomorphae</taxon>
        <taxon>Entelegynae</taxon>
        <taxon>Araneoidea</taxon>
        <taxon>Araneidae</taxon>
        <taxon>Araneus</taxon>
    </lineage>
</organism>
<dbReference type="InterPro" id="IPR036116">
    <property type="entry name" value="FN3_sf"/>
</dbReference>
<evidence type="ECO:0000313" key="4">
    <source>
        <dbReference type="EMBL" id="GBM89340.1"/>
    </source>
</evidence>
<dbReference type="EMBL" id="BGPR01003531">
    <property type="protein sequence ID" value="GBM89340.1"/>
    <property type="molecule type" value="Genomic_DNA"/>
</dbReference>
<feature type="domain" description="Calcium-activated chloride channel N-terminal" evidence="3">
    <location>
        <begin position="10"/>
        <end position="42"/>
    </location>
</feature>
<reference evidence="4 5" key="1">
    <citation type="journal article" date="2019" name="Sci. Rep.">
        <title>Orb-weaving spider Araneus ventricosus genome elucidates the spidroin gene catalogue.</title>
        <authorList>
            <person name="Kono N."/>
            <person name="Nakamura H."/>
            <person name="Ohtoshi R."/>
            <person name="Moran D.A.P."/>
            <person name="Shinohara A."/>
            <person name="Yoshida Y."/>
            <person name="Fujiwara M."/>
            <person name="Mori M."/>
            <person name="Tomita M."/>
            <person name="Arakawa K."/>
        </authorList>
    </citation>
    <scope>NUCLEOTIDE SEQUENCE [LARGE SCALE GENOMIC DNA]</scope>
</reference>
<sequence>MEHICGKDGRPHNSTARNKQNALCNGRSIWDVVKSSEDFKKIQQQPANPVPKAIQFSYIQERKPRFVVLLENSDNLSEKRFAIPFALRRFYYDLPPGSKLALYTYNSEVTEALSYKELSAEVRSDLGAFVDFGSPAKSICTSCGLAKATQILLQNSEVERGSILLITASPLDKVPELSEKLKESGICLHVLRFTDKENPDDQTYDALASSFHCFSQESLHMSLDVVSIFNSLSRFLKNPVPELNDDFEFKTVASGNMSAQIPVTIPRYATAEFYTLWLGRVFGSGSIECKAGDADVELKPDTTATDIVSFTFDPVDDDVTCRLGSAKQPPVLTQVQMTTEKGQYFDFDIWIHDVSTDKEQLPILIYAKIYFREYPVKEANVTVVVTSGNRQDSVKMLDNGRGDPDVTQHDGIYSGYFTNFLEKGDYQITVNVNDNEGQAKIGKDSKSLVPDACCGSKILSKDYNVPDFWMDKLTVYTSKNKRPEDGYPPSRILDLEARIYRERVLLKWTAPEGGKAVRYVIKLFENKDDAVTKFDTTGRELNASIIIPRDTGEVVGFLINFTDLNENVTYYVAIRSRNEFNKWSEISNVAEFVPKQEEEIVDKPSSTPSSTTVGGSTTDGGIIKSDPTKNSSKTIAIVLGVLGGIAVVCILVYLGYYFFVKKPRRN</sequence>
<evidence type="ECO:0000313" key="5">
    <source>
        <dbReference type="Proteomes" id="UP000499080"/>
    </source>
</evidence>
<protein>
    <submittedName>
        <fullName evidence="4">Calcium-activated chloride channel regulator 3A-1</fullName>
    </submittedName>
</protein>
<accession>A0A4Y2JGW8</accession>
<dbReference type="OrthoDB" id="6349171at2759"/>
<keyword evidence="2" id="KW-0472">Membrane</keyword>
<feature type="region of interest" description="Disordered" evidence="1">
    <location>
        <begin position="600"/>
        <end position="625"/>
    </location>
</feature>
<dbReference type="NCBIfam" id="NF041940">
    <property type="entry name" value="choice_anch_X"/>
    <property type="match status" value="1"/>
</dbReference>
<feature type="compositionally biased region" description="Basic and acidic residues" evidence="1">
    <location>
        <begin position="1"/>
        <end position="11"/>
    </location>
</feature>
<keyword evidence="2" id="KW-1133">Transmembrane helix</keyword>
<dbReference type="SUPFAM" id="SSF53300">
    <property type="entry name" value="vWA-like"/>
    <property type="match status" value="1"/>
</dbReference>
<dbReference type="SUPFAM" id="SSF49265">
    <property type="entry name" value="Fibronectin type III"/>
    <property type="match status" value="1"/>
</dbReference>
<feature type="compositionally biased region" description="Low complexity" evidence="1">
    <location>
        <begin position="605"/>
        <end position="621"/>
    </location>
</feature>
<name>A0A4Y2JGW8_ARAVE</name>
<gene>
    <name evidence="4" type="primary">Clca3a1</name>
    <name evidence="4" type="ORF">AVEN_136435_1</name>
</gene>
<feature type="region of interest" description="Disordered" evidence="1">
    <location>
        <begin position="1"/>
        <end position="20"/>
    </location>
</feature>
<evidence type="ECO:0000256" key="1">
    <source>
        <dbReference type="SAM" id="MobiDB-lite"/>
    </source>
</evidence>
<dbReference type="Proteomes" id="UP000499080">
    <property type="component" value="Unassembled WGS sequence"/>
</dbReference>
<dbReference type="InterPro" id="IPR036465">
    <property type="entry name" value="vWFA_dom_sf"/>
</dbReference>
<feature type="transmembrane region" description="Helical" evidence="2">
    <location>
        <begin position="635"/>
        <end position="659"/>
    </location>
</feature>
<dbReference type="InterPro" id="IPR013642">
    <property type="entry name" value="CLCA_N"/>
</dbReference>
<dbReference type="Pfam" id="PF08434">
    <property type="entry name" value="CLCA"/>
    <property type="match status" value="1"/>
</dbReference>
<keyword evidence="2" id="KW-0812">Transmembrane</keyword>
<evidence type="ECO:0000259" key="3">
    <source>
        <dbReference type="Pfam" id="PF08434"/>
    </source>
</evidence>
<dbReference type="AlphaFoldDB" id="A0A4Y2JGW8"/>
<keyword evidence="5" id="KW-1185">Reference proteome</keyword>
<dbReference type="Gene3D" id="2.60.40.10">
    <property type="entry name" value="Immunoglobulins"/>
    <property type="match status" value="1"/>
</dbReference>
<dbReference type="GO" id="GO:0032991">
    <property type="term" value="C:protein-containing complex"/>
    <property type="evidence" value="ECO:0007669"/>
    <property type="project" value="UniProtKB-ARBA"/>
</dbReference>
<dbReference type="CDD" id="cd00063">
    <property type="entry name" value="FN3"/>
    <property type="match status" value="1"/>
</dbReference>